<evidence type="ECO:0000256" key="6">
    <source>
        <dbReference type="ARBA" id="ARBA00022989"/>
    </source>
</evidence>
<comment type="subcellular location">
    <subcellularLocation>
        <location evidence="1 9">Endoplasmic reticulum membrane</location>
        <topology evidence="1 9">Multi-pass membrane protein</topology>
    </subcellularLocation>
</comment>
<feature type="transmembrane region" description="Helical" evidence="9">
    <location>
        <begin position="185"/>
        <end position="207"/>
    </location>
</feature>
<proteinExistence type="inferred from homology"/>
<evidence type="ECO:0000256" key="2">
    <source>
        <dbReference type="ARBA" id="ARBA00004922"/>
    </source>
</evidence>
<dbReference type="PANTHER" id="PTHR13117">
    <property type="entry name" value="ENDOPLASMIC RETICULUM MULTISPAN TRANSMEMBRANE PROTEIN-RELATED"/>
    <property type="match status" value="1"/>
</dbReference>
<evidence type="ECO:0000256" key="3">
    <source>
        <dbReference type="ARBA" id="ARBA00010288"/>
    </source>
</evidence>
<reference evidence="10" key="1">
    <citation type="submission" date="2021-04" db="EMBL/GenBank/DDBJ databases">
        <authorList>
            <person name="Cornetti L."/>
        </authorList>
    </citation>
    <scope>NUCLEOTIDE SEQUENCE</scope>
</reference>
<sequence length="550" mass="62776">MESEAANTDILQGSIKSASYHMILQISFRAVTFILNALVLHNVDKTVLGILNVRLMLLVMTILFVSRESFRKACLSKTRDHNWPQVINLLWLTVPNVIFWSFTFCYIWLHILELPSEEHIADYQFTVYVVGISCFIESFMEPVYLFSQAFLYVKFRLFVDCIMLAARIGILVVIVLYYPSHTIKSFAYGQATASILLLVAYWAYFWYQFRQKAILMKNRELHQNDPLLALPFSSLRDFLPRKIEGEAFIGADLTILTWGFFKQGILKQLLTEGERYIMTVFPVLTFAEQGVYDVVNNLGSMAARFIFMPIEESSYFYFAQMTNRQLPIEQQPRQDIEQIYNVLRRLLRSLSLLGMIIVVFGFSYSHLLLRLYGGSTLTDGSGPLLLRAHCCCIWFLAINGVTEAYVFAAMTSEQLDKYNRLMVVLSLTFLSSAWLFSTMLGSVGFILSNIINMSLRIMHSARFIHRQYRNLSLNPLGGVIPFKLESAALLFAFAVTTTSSWLVYPTSAVLHVGIGAVSGLLVLATIIYTDPELMYLIVSAIKKRFGKKTD</sequence>
<dbReference type="Pfam" id="PF04506">
    <property type="entry name" value="Rft-1"/>
    <property type="match status" value="1"/>
</dbReference>
<dbReference type="InterPro" id="IPR007594">
    <property type="entry name" value="RFT1"/>
</dbReference>
<comment type="similarity">
    <text evidence="3 9">Belongs to the RFT1 family.</text>
</comment>
<feature type="transmembrane region" description="Helical" evidence="9">
    <location>
        <begin position="508"/>
        <end position="528"/>
    </location>
</feature>
<dbReference type="AlphaFoldDB" id="A0A9N6WPZ0"/>
<dbReference type="GO" id="GO:0005789">
    <property type="term" value="C:endoplasmic reticulum membrane"/>
    <property type="evidence" value="ECO:0007669"/>
    <property type="project" value="UniProtKB-SubCell"/>
</dbReference>
<evidence type="ECO:0000313" key="10">
    <source>
        <dbReference type="EMBL" id="CAG4642454.1"/>
    </source>
</evidence>
<feature type="transmembrane region" description="Helical" evidence="9">
    <location>
        <begin position="46"/>
        <end position="65"/>
    </location>
</feature>
<accession>A0A9N6WPZ0</accession>
<feature type="transmembrane region" description="Helical" evidence="9">
    <location>
        <begin position="350"/>
        <end position="372"/>
    </location>
</feature>
<feature type="transmembrane region" description="Helical" evidence="9">
    <location>
        <begin position="86"/>
        <end position="111"/>
    </location>
</feature>
<keyword evidence="6 9" id="KW-1133">Transmembrane helix</keyword>
<evidence type="ECO:0000256" key="1">
    <source>
        <dbReference type="ARBA" id="ARBA00004477"/>
    </source>
</evidence>
<comment type="caution">
    <text evidence="9">Lacks conserved residue(s) required for the propagation of feature annotation.</text>
</comment>
<protein>
    <recommendedName>
        <fullName evidence="9">Protein RFT1 homolog</fullName>
    </recommendedName>
</protein>
<evidence type="ECO:0000256" key="7">
    <source>
        <dbReference type="ARBA" id="ARBA00023136"/>
    </source>
</evidence>
<dbReference type="GO" id="GO:0034203">
    <property type="term" value="P:glycolipid translocation"/>
    <property type="evidence" value="ECO:0007669"/>
    <property type="project" value="TreeGrafter"/>
</dbReference>
<comment type="pathway">
    <text evidence="2">Protein modification; protein glycosylation.</text>
</comment>
<comment type="function">
    <text evidence="8 9">Intramembrane glycolipid transporter that operates in the biosynthetic pathway of dolichol-linked oligosaccharides, the glycan precursors employed in protein asparagine (N)-glycosylation. The sequential addition of sugars to dolichol pyrophosphate produces dolichol-linked oligosaccharides containing fourteen sugars, including two GlcNAcs, nine mannoses and three glucoses. Once assembled, the oligosaccharide is transferred from the lipid to nascent proteins by oligosaccharyltransferases. The assembly of dolichol-linked oligosaccharides begins on the cytosolic side of the endoplasmic reticulum membrane and finishes in its lumen. RFT1 could mediate the translocation of the cytosolically oriented intermediate DolPP-GlcNAc2Man5, produced by ALG11, into the ER lumen where dolichol-linked oligosaccharides assembly continues. However, the intramembrane lipid transporter activity could not be confirmed in vitro.</text>
</comment>
<feature type="transmembrane region" description="Helical" evidence="9">
    <location>
        <begin position="480"/>
        <end position="502"/>
    </location>
</feature>
<feature type="transmembrane region" description="Helical" evidence="9">
    <location>
        <begin position="157"/>
        <end position="179"/>
    </location>
</feature>
<feature type="transmembrane region" description="Helical" evidence="9">
    <location>
        <begin position="123"/>
        <end position="145"/>
    </location>
</feature>
<name>A0A9N6WPZ0_9CRUS</name>
<evidence type="ECO:0000256" key="9">
    <source>
        <dbReference type="RuleBase" id="RU365067"/>
    </source>
</evidence>
<keyword evidence="7 9" id="KW-0472">Membrane</keyword>
<keyword evidence="5" id="KW-0256">Endoplasmic reticulum</keyword>
<dbReference type="GO" id="GO:0006488">
    <property type="term" value="P:dolichol-linked oligosaccharide biosynthetic process"/>
    <property type="evidence" value="ECO:0007669"/>
    <property type="project" value="InterPro"/>
</dbReference>
<keyword evidence="4 9" id="KW-0812">Transmembrane</keyword>
<evidence type="ECO:0000256" key="5">
    <source>
        <dbReference type="ARBA" id="ARBA00022824"/>
    </source>
</evidence>
<gene>
    <name evidence="10" type="primary">EOG090X04LH</name>
</gene>
<evidence type="ECO:0000256" key="4">
    <source>
        <dbReference type="ARBA" id="ARBA00022692"/>
    </source>
</evidence>
<dbReference type="EMBL" id="OC985799">
    <property type="protein sequence ID" value="CAG4642454.1"/>
    <property type="molecule type" value="Genomic_DNA"/>
</dbReference>
<feature type="transmembrane region" description="Helical" evidence="9">
    <location>
        <begin position="20"/>
        <end position="40"/>
    </location>
</feature>
<organism evidence="10">
    <name type="scientific">Evadne anonyx</name>
    <dbReference type="NCBI Taxonomy" id="141404"/>
    <lineage>
        <taxon>Eukaryota</taxon>
        <taxon>Metazoa</taxon>
        <taxon>Ecdysozoa</taxon>
        <taxon>Arthropoda</taxon>
        <taxon>Crustacea</taxon>
        <taxon>Branchiopoda</taxon>
        <taxon>Diplostraca</taxon>
        <taxon>Cladocera</taxon>
        <taxon>Onychopoda</taxon>
        <taxon>Podonidae</taxon>
        <taxon>Evadne</taxon>
    </lineage>
</organism>
<evidence type="ECO:0000256" key="8">
    <source>
        <dbReference type="ARBA" id="ARBA00045912"/>
    </source>
</evidence>
<dbReference type="PANTHER" id="PTHR13117:SF5">
    <property type="entry name" value="PROTEIN RFT1 HOMOLOG"/>
    <property type="match status" value="1"/>
</dbReference>